<organism evidence="2">
    <name type="scientific">bioreactor metagenome</name>
    <dbReference type="NCBI Taxonomy" id="1076179"/>
    <lineage>
        <taxon>unclassified sequences</taxon>
        <taxon>metagenomes</taxon>
        <taxon>ecological metagenomes</taxon>
    </lineage>
</organism>
<sequence length="58" mass="6770">MKELETRTITEDLLSEKSLMFVPVTFSYKDEMRSLANELSPNRNVRKSQKNPSKPEKP</sequence>
<evidence type="ECO:0000256" key="1">
    <source>
        <dbReference type="SAM" id="MobiDB-lite"/>
    </source>
</evidence>
<protein>
    <submittedName>
        <fullName evidence="2">Uncharacterized protein</fullName>
    </submittedName>
</protein>
<reference evidence="2" key="1">
    <citation type="submission" date="2019-08" db="EMBL/GenBank/DDBJ databases">
        <authorList>
            <person name="Kucharzyk K."/>
            <person name="Murdoch R.W."/>
            <person name="Higgins S."/>
            <person name="Loffler F."/>
        </authorList>
    </citation>
    <scope>NUCLEOTIDE SEQUENCE</scope>
</reference>
<comment type="caution">
    <text evidence="2">The sequence shown here is derived from an EMBL/GenBank/DDBJ whole genome shotgun (WGS) entry which is preliminary data.</text>
</comment>
<proteinExistence type="predicted"/>
<evidence type="ECO:0000313" key="2">
    <source>
        <dbReference type="EMBL" id="MPN59684.1"/>
    </source>
</evidence>
<dbReference type="EMBL" id="VSSQ01133973">
    <property type="protein sequence ID" value="MPN59684.1"/>
    <property type="molecule type" value="Genomic_DNA"/>
</dbReference>
<accession>A0A645JH57</accession>
<feature type="region of interest" description="Disordered" evidence="1">
    <location>
        <begin position="37"/>
        <end position="58"/>
    </location>
</feature>
<dbReference type="AlphaFoldDB" id="A0A645JH57"/>
<gene>
    <name evidence="2" type="ORF">SDC9_207406</name>
</gene>
<name>A0A645JH57_9ZZZZ</name>